<gene>
    <name evidence="6" type="ORF">SAMN04489835_3770</name>
</gene>
<feature type="signal peptide" evidence="4">
    <location>
        <begin position="1"/>
        <end position="24"/>
    </location>
</feature>
<evidence type="ECO:0000313" key="6">
    <source>
        <dbReference type="EMBL" id="SEH76098.1"/>
    </source>
</evidence>
<dbReference type="PROSITE" id="PS51257">
    <property type="entry name" value="PROKAR_LIPOPROTEIN"/>
    <property type="match status" value="1"/>
</dbReference>
<feature type="compositionally biased region" description="Low complexity" evidence="3">
    <location>
        <begin position="50"/>
        <end position="59"/>
    </location>
</feature>
<feature type="chain" id="PRO_5039201244" description="Low molecular weight antigen MTB12-like C-terminal domain-containing protein" evidence="4">
    <location>
        <begin position="25"/>
        <end position="180"/>
    </location>
</feature>
<accession>A0A1H6KL74</accession>
<organism evidence="6 7">
    <name type="scientific">Mycolicibacterium rutilum</name>
    <name type="common">Mycobacterium rutilum</name>
    <dbReference type="NCBI Taxonomy" id="370526"/>
    <lineage>
        <taxon>Bacteria</taxon>
        <taxon>Bacillati</taxon>
        <taxon>Actinomycetota</taxon>
        <taxon>Actinomycetes</taxon>
        <taxon>Mycobacteriales</taxon>
        <taxon>Mycobacteriaceae</taxon>
        <taxon>Mycolicibacterium</taxon>
    </lineage>
</organism>
<feature type="compositionally biased region" description="Pro residues" evidence="3">
    <location>
        <begin position="31"/>
        <end position="49"/>
    </location>
</feature>
<evidence type="ECO:0000259" key="5">
    <source>
        <dbReference type="Pfam" id="PF26580"/>
    </source>
</evidence>
<sequence length="180" mass="18456">MPRTTTRAAVLSAVAIAAALGLCACGDDPAAAPPAAPATPAPITKPPTVEPSEPSAAVAPLPPPSALTDVLARLADGAIPGGDKLDVIENATPADGASMDRFTTALRDGGYAPVTFEANDLTWADGQKGVVLAVVTIRTANPQAGDFTFPMEFRFADDHWQLSRRTADSLLQMGEPTPTP</sequence>
<dbReference type="AlphaFoldDB" id="A0A1H6KL74"/>
<evidence type="ECO:0000256" key="2">
    <source>
        <dbReference type="ARBA" id="ARBA00093774"/>
    </source>
</evidence>
<keyword evidence="7" id="KW-1185">Reference proteome</keyword>
<dbReference type="RefSeq" id="WP_235632035.1">
    <property type="nucleotide sequence ID" value="NZ_LT629971.1"/>
</dbReference>
<dbReference type="PROSITE" id="PS51318">
    <property type="entry name" value="TAT"/>
    <property type="match status" value="1"/>
</dbReference>
<feature type="region of interest" description="Disordered" evidence="3">
    <location>
        <begin position="31"/>
        <end position="62"/>
    </location>
</feature>
<evidence type="ECO:0000313" key="7">
    <source>
        <dbReference type="Proteomes" id="UP000182915"/>
    </source>
</evidence>
<dbReference type="Pfam" id="PF26580">
    <property type="entry name" value="Mtb12_C"/>
    <property type="match status" value="1"/>
</dbReference>
<dbReference type="InterPro" id="IPR006311">
    <property type="entry name" value="TAT_signal"/>
</dbReference>
<evidence type="ECO:0000256" key="3">
    <source>
        <dbReference type="SAM" id="MobiDB-lite"/>
    </source>
</evidence>
<dbReference type="InterPro" id="IPR058644">
    <property type="entry name" value="Mtb12-like_C"/>
</dbReference>
<comment type="similarity">
    <text evidence="2">Belongs to the MTB12 family.</text>
</comment>
<dbReference type="EMBL" id="LT629971">
    <property type="protein sequence ID" value="SEH76098.1"/>
    <property type="molecule type" value="Genomic_DNA"/>
</dbReference>
<evidence type="ECO:0000256" key="1">
    <source>
        <dbReference type="ARBA" id="ARBA00022729"/>
    </source>
</evidence>
<dbReference type="Proteomes" id="UP000182915">
    <property type="component" value="Chromosome I"/>
</dbReference>
<protein>
    <recommendedName>
        <fullName evidence="5">Low molecular weight antigen MTB12-like C-terminal domain-containing protein</fullName>
    </recommendedName>
</protein>
<reference evidence="7" key="1">
    <citation type="submission" date="2016-10" db="EMBL/GenBank/DDBJ databases">
        <authorList>
            <person name="Varghese N."/>
            <person name="Submissions S."/>
        </authorList>
    </citation>
    <scope>NUCLEOTIDE SEQUENCE [LARGE SCALE GENOMIC DNA]</scope>
    <source>
        <strain evidence="7">DSM 45405</strain>
    </source>
</reference>
<keyword evidence="1 4" id="KW-0732">Signal</keyword>
<proteinExistence type="inferred from homology"/>
<dbReference type="STRING" id="370526.SAMN04489835_3770"/>
<evidence type="ECO:0000256" key="4">
    <source>
        <dbReference type="SAM" id="SignalP"/>
    </source>
</evidence>
<feature type="domain" description="Low molecular weight antigen MTB12-like C-terminal" evidence="5">
    <location>
        <begin position="60"/>
        <end position="176"/>
    </location>
</feature>
<name>A0A1H6KL74_MYCRU</name>